<dbReference type="Gene3D" id="1.10.540.10">
    <property type="entry name" value="Acyl-CoA dehydrogenase/oxidase, N-terminal domain"/>
    <property type="match status" value="1"/>
</dbReference>
<dbReference type="InterPro" id="IPR037069">
    <property type="entry name" value="AcylCoA_DH/ox_N_sf"/>
</dbReference>
<dbReference type="AlphaFoldDB" id="A0A7X0RWZ3"/>
<dbReference type="Proteomes" id="UP000547209">
    <property type="component" value="Unassembled WGS sequence"/>
</dbReference>
<accession>A0A7X0RWZ3</accession>
<dbReference type="GO" id="GO:0033539">
    <property type="term" value="P:fatty acid beta-oxidation using acyl-CoA dehydrogenase"/>
    <property type="evidence" value="ECO:0007669"/>
    <property type="project" value="TreeGrafter"/>
</dbReference>
<dbReference type="EMBL" id="JACJVP010000064">
    <property type="protein sequence ID" value="MBB6675163.1"/>
    <property type="molecule type" value="Genomic_DNA"/>
</dbReference>
<dbReference type="InterPro" id="IPR009100">
    <property type="entry name" value="AcylCoA_DH/oxidase_NM_dom_sf"/>
</dbReference>
<dbReference type="Gene3D" id="1.20.140.10">
    <property type="entry name" value="Butyryl-CoA Dehydrogenase, subunit A, domain 3"/>
    <property type="match status" value="1"/>
</dbReference>
<evidence type="ECO:0000259" key="2">
    <source>
        <dbReference type="Pfam" id="PF08028"/>
    </source>
</evidence>
<proteinExistence type="predicted"/>
<sequence>MLAERIIPEAVVSRIRADAFRMEAAGASTPALLEWIYEERLFKLFVPDELEGRMTPLPEAARIFERAAWADGSLGWLLAIGAGGGFFSATLPEAEAQRLFTDRRALIAGSGHPSGRAKRVPGGYVASGRWKYCSGSTFATFFTANCIIARDGAEDGEPEIRSFAFMPAQVAIERDWKAFGLQATESHTIVVRDVFVPDALTFDIRTEPRYDDPVYRYPFLPFAQVSFAPVVIGLGRRFLEEARELVLPRQAEWTASNPARFERALAAIASAAERLEAASAVFYETVDSTWAAYVGEGALAEEASMQVSLASCEAARTAVEAAHAAFPHLGMSVLMEDRPANKAWRDLHTAAQHSVLGETAQQAG</sequence>
<dbReference type="PIRSF" id="PIRSF016578">
    <property type="entry name" value="HsaA"/>
    <property type="match status" value="1"/>
</dbReference>
<keyword evidence="4" id="KW-1185">Reference proteome</keyword>
<protein>
    <submittedName>
        <fullName evidence="3">Acyl-CoA dehydrogenase</fullName>
    </submittedName>
</protein>
<dbReference type="PANTHER" id="PTHR48083:SF5">
    <property type="entry name" value="NRGC PROTEIN"/>
    <property type="match status" value="1"/>
</dbReference>
<evidence type="ECO:0000256" key="1">
    <source>
        <dbReference type="ARBA" id="ARBA00023002"/>
    </source>
</evidence>
<dbReference type="GO" id="GO:0005737">
    <property type="term" value="C:cytoplasm"/>
    <property type="evidence" value="ECO:0007669"/>
    <property type="project" value="TreeGrafter"/>
</dbReference>
<reference evidence="3 4" key="1">
    <citation type="submission" date="2020-08" db="EMBL/GenBank/DDBJ databases">
        <title>Cohnella phylogeny.</title>
        <authorList>
            <person name="Dunlap C."/>
        </authorList>
    </citation>
    <scope>NUCLEOTIDE SEQUENCE [LARGE SCALE GENOMIC DNA]</scope>
    <source>
        <strain evidence="3 4">DSM 28246</strain>
    </source>
</reference>
<dbReference type="SUPFAM" id="SSF56645">
    <property type="entry name" value="Acyl-CoA dehydrogenase NM domain-like"/>
    <property type="match status" value="1"/>
</dbReference>
<comment type="caution">
    <text evidence="3">The sequence shown here is derived from an EMBL/GenBank/DDBJ whole genome shotgun (WGS) entry which is preliminary data.</text>
</comment>
<dbReference type="GO" id="GO:0050660">
    <property type="term" value="F:flavin adenine dinucleotide binding"/>
    <property type="evidence" value="ECO:0007669"/>
    <property type="project" value="InterPro"/>
</dbReference>
<organism evidence="3 4">
    <name type="scientific">Cohnella nanjingensis</name>
    <dbReference type="NCBI Taxonomy" id="1387779"/>
    <lineage>
        <taxon>Bacteria</taxon>
        <taxon>Bacillati</taxon>
        <taxon>Bacillota</taxon>
        <taxon>Bacilli</taxon>
        <taxon>Bacillales</taxon>
        <taxon>Paenibacillaceae</taxon>
        <taxon>Cohnella</taxon>
    </lineage>
</organism>
<dbReference type="InterPro" id="IPR046373">
    <property type="entry name" value="Acyl-CoA_Oxase/DH_mid-dom_sf"/>
</dbReference>
<dbReference type="Pfam" id="PF08028">
    <property type="entry name" value="Acyl-CoA_dh_2"/>
    <property type="match status" value="1"/>
</dbReference>
<dbReference type="Gene3D" id="2.40.110.10">
    <property type="entry name" value="Butyryl-CoA Dehydrogenase, subunit A, domain 2"/>
    <property type="match status" value="1"/>
</dbReference>
<evidence type="ECO:0000313" key="4">
    <source>
        <dbReference type="Proteomes" id="UP000547209"/>
    </source>
</evidence>
<dbReference type="GO" id="GO:0003995">
    <property type="term" value="F:acyl-CoA dehydrogenase activity"/>
    <property type="evidence" value="ECO:0007669"/>
    <property type="project" value="TreeGrafter"/>
</dbReference>
<keyword evidence="1" id="KW-0560">Oxidoreductase</keyword>
<evidence type="ECO:0000313" key="3">
    <source>
        <dbReference type="EMBL" id="MBB6675163.1"/>
    </source>
</evidence>
<dbReference type="InterPro" id="IPR013107">
    <property type="entry name" value="Acyl-CoA_DH_C"/>
</dbReference>
<dbReference type="InterPro" id="IPR050741">
    <property type="entry name" value="Acyl-CoA_dehydrogenase"/>
</dbReference>
<dbReference type="InterPro" id="IPR036250">
    <property type="entry name" value="AcylCo_DH-like_C"/>
</dbReference>
<name>A0A7X0RWZ3_9BACL</name>
<dbReference type="SUPFAM" id="SSF47203">
    <property type="entry name" value="Acyl-CoA dehydrogenase C-terminal domain-like"/>
    <property type="match status" value="1"/>
</dbReference>
<feature type="domain" description="Acyl-CoA dehydrogenase C-terminal" evidence="2">
    <location>
        <begin position="226"/>
        <end position="356"/>
    </location>
</feature>
<gene>
    <name evidence="3" type="ORF">H7C19_31325</name>
</gene>
<dbReference type="PANTHER" id="PTHR48083">
    <property type="entry name" value="MEDIUM-CHAIN SPECIFIC ACYL-COA DEHYDROGENASE, MITOCHONDRIAL-RELATED"/>
    <property type="match status" value="1"/>
</dbReference>